<reference evidence="1" key="1">
    <citation type="journal article" date="2020" name="Fungal Divers.">
        <title>Resolving the Mortierellaceae phylogeny through synthesis of multi-gene phylogenetics and phylogenomics.</title>
        <authorList>
            <person name="Vandepol N."/>
            <person name="Liber J."/>
            <person name="Desiro A."/>
            <person name="Na H."/>
            <person name="Kennedy M."/>
            <person name="Barry K."/>
            <person name="Grigoriev I.V."/>
            <person name="Miller A.N."/>
            <person name="O'Donnell K."/>
            <person name="Stajich J.E."/>
            <person name="Bonito G."/>
        </authorList>
    </citation>
    <scope>NUCLEOTIDE SEQUENCE</scope>
    <source>
        <strain evidence="1">NRRL 2769</strain>
    </source>
</reference>
<sequence>MTKAHQAATLTVGLVAANGEILGGLTEDEKTAIGKLIQDCVNVGNFVKREVHITLASYIKNKGNKGLENIRRALLKYPDDIEGDEDTEFGCADSAGFFRSLLVNLCNGTRPRGQRHKETLGSIMNLYFKKFPKNEGKSCIKETAIIPMVLFPSIANAIAVQYKRYFQETRAGKNSRLTLAPVRNSFILLTEREFLLMLWKDPTMNEHLRNKLRMKSDGESDVSNVLKGHALGSIINMFLTSVGLGPITGSKSGYQRQTKTMTVGEMKEHLKELYKGPSGSQSDLPENSSDRYVLRGSFRTNGVQLHLNAINTRVIADRKYSRSENRHKPDMKLMHDPCEGYDSYLREVQNVFPDRNAVLSVFGDNSTDKNRPWADIDVLALDLGEAFTVGA</sequence>
<comment type="caution">
    <text evidence="1">The sequence shown here is derived from an EMBL/GenBank/DDBJ whole genome shotgun (WGS) entry which is preliminary data.</text>
</comment>
<dbReference type="EMBL" id="JAAAID010003923">
    <property type="protein sequence ID" value="KAF9995096.1"/>
    <property type="molecule type" value="Genomic_DNA"/>
</dbReference>
<evidence type="ECO:0000313" key="1">
    <source>
        <dbReference type="EMBL" id="KAF9995096.1"/>
    </source>
</evidence>
<dbReference type="Proteomes" id="UP000703661">
    <property type="component" value="Unassembled WGS sequence"/>
</dbReference>
<gene>
    <name evidence="1" type="ORF">BGZ80_007610</name>
</gene>
<dbReference type="AlphaFoldDB" id="A0A9P6MEG7"/>
<feature type="non-terminal residue" evidence="1">
    <location>
        <position position="391"/>
    </location>
</feature>
<accession>A0A9P6MEG7</accession>
<organism evidence="1 2">
    <name type="scientific">Entomortierella chlamydospora</name>
    <dbReference type="NCBI Taxonomy" id="101097"/>
    <lineage>
        <taxon>Eukaryota</taxon>
        <taxon>Fungi</taxon>
        <taxon>Fungi incertae sedis</taxon>
        <taxon>Mucoromycota</taxon>
        <taxon>Mortierellomycotina</taxon>
        <taxon>Mortierellomycetes</taxon>
        <taxon>Mortierellales</taxon>
        <taxon>Mortierellaceae</taxon>
        <taxon>Entomortierella</taxon>
    </lineage>
</organism>
<proteinExistence type="predicted"/>
<evidence type="ECO:0000313" key="2">
    <source>
        <dbReference type="Proteomes" id="UP000703661"/>
    </source>
</evidence>
<protein>
    <submittedName>
        <fullName evidence="1">Uncharacterized protein</fullName>
    </submittedName>
</protein>
<keyword evidence="2" id="KW-1185">Reference proteome</keyword>
<name>A0A9P6MEG7_9FUNG</name>